<feature type="region of interest" description="Disordered" evidence="1">
    <location>
        <begin position="1"/>
        <end position="26"/>
    </location>
</feature>
<evidence type="ECO:0000313" key="3">
    <source>
        <dbReference type="EMBL" id="CAE8612782.1"/>
    </source>
</evidence>
<evidence type="ECO:0000256" key="1">
    <source>
        <dbReference type="SAM" id="MobiDB-lite"/>
    </source>
</evidence>
<evidence type="ECO:0000313" key="2">
    <source>
        <dbReference type="EMBL" id="CAE8587777.1"/>
    </source>
</evidence>
<dbReference type="Proteomes" id="UP000654075">
    <property type="component" value="Unassembled WGS sequence"/>
</dbReference>
<dbReference type="AlphaFoldDB" id="A0A813FJZ9"/>
<dbReference type="EMBL" id="CAJNNV010002757">
    <property type="protein sequence ID" value="CAE8587777.1"/>
    <property type="molecule type" value="Genomic_DNA"/>
</dbReference>
<reference evidence="3" key="1">
    <citation type="submission" date="2021-02" db="EMBL/GenBank/DDBJ databases">
        <authorList>
            <person name="Dougan E. K."/>
            <person name="Rhodes N."/>
            <person name="Thang M."/>
            <person name="Chan C."/>
        </authorList>
    </citation>
    <scope>NUCLEOTIDE SEQUENCE</scope>
</reference>
<dbReference type="EMBL" id="CAJNNV010025160">
    <property type="protein sequence ID" value="CAE8612782.1"/>
    <property type="molecule type" value="Genomic_DNA"/>
</dbReference>
<feature type="compositionally biased region" description="Polar residues" evidence="1">
    <location>
        <begin position="13"/>
        <end position="23"/>
    </location>
</feature>
<evidence type="ECO:0000313" key="4">
    <source>
        <dbReference type="Proteomes" id="UP000654075"/>
    </source>
</evidence>
<name>A0A813FJZ9_POLGL</name>
<keyword evidence="4" id="KW-1185">Reference proteome</keyword>
<gene>
    <name evidence="3" type="ORF">PGLA1383_LOCUS30569</name>
    <name evidence="2" type="ORF">PGLA1383_LOCUS6607</name>
</gene>
<feature type="region of interest" description="Disordered" evidence="1">
    <location>
        <begin position="52"/>
        <end position="105"/>
    </location>
</feature>
<sequence>MPGAAAAGLERSAGSQTKPQELSNRAWARATARRLGEELMDAAAVALADSKDAIKDASRQNPANAGWRHARPGYKQQPPAGGAEREMQAGADEGDMPPQESANSA</sequence>
<accession>A0A813FJZ9</accession>
<protein>
    <submittedName>
        <fullName evidence="3">Uncharacterized protein</fullName>
    </submittedName>
</protein>
<organism evidence="3 4">
    <name type="scientific">Polarella glacialis</name>
    <name type="common">Dinoflagellate</name>
    <dbReference type="NCBI Taxonomy" id="89957"/>
    <lineage>
        <taxon>Eukaryota</taxon>
        <taxon>Sar</taxon>
        <taxon>Alveolata</taxon>
        <taxon>Dinophyceae</taxon>
        <taxon>Suessiales</taxon>
        <taxon>Suessiaceae</taxon>
        <taxon>Polarella</taxon>
    </lineage>
</organism>
<proteinExistence type="predicted"/>
<comment type="caution">
    <text evidence="3">The sequence shown here is derived from an EMBL/GenBank/DDBJ whole genome shotgun (WGS) entry which is preliminary data.</text>
</comment>